<dbReference type="InterPro" id="IPR051311">
    <property type="entry name" value="DedA_domain"/>
</dbReference>
<keyword evidence="2" id="KW-1133">Transmembrane helix</keyword>
<evidence type="ECO:0000256" key="1">
    <source>
        <dbReference type="ARBA" id="ARBA00010792"/>
    </source>
</evidence>
<keyword evidence="5" id="KW-1185">Reference proteome</keyword>
<accession>A0ABW3S160</accession>
<dbReference type="PANTHER" id="PTHR42709:SF9">
    <property type="entry name" value="ALKALINE PHOSPHATASE LIKE PROTEIN"/>
    <property type="match status" value="1"/>
</dbReference>
<protein>
    <submittedName>
        <fullName evidence="4">DedA family protein</fullName>
    </submittedName>
</protein>
<reference evidence="5" key="1">
    <citation type="journal article" date="2019" name="Int. J. Syst. Evol. Microbiol.">
        <title>The Global Catalogue of Microorganisms (GCM) 10K type strain sequencing project: providing services to taxonomists for standard genome sequencing and annotation.</title>
        <authorList>
            <consortium name="The Broad Institute Genomics Platform"/>
            <consortium name="The Broad Institute Genome Sequencing Center for Infectious Disease"/>
            <person name="Wu L."/>
            <person name="Ma J."/>
        </authorList>
    </citation>
    <scope>NUCLEOTIDE SEQUENCE [LARGE SCALE GENOMIC DNA]</scope>
    <source>
        <strain evidence="5">CCUG 59189</strain>
    </source>
</reference>
<dbReference type="RefSeq" id="WP_379320328.1">
    <property type="nucleotide sequence ID" value="NZ_JBHTLM010000012.1"/>
</dbReference>
<name>A0ABW3S160_9BACL</name>
<keyword evidence="2" id="KW-0812">Transmembrane</keyword>
<comment type="caution">
    <text evidence="4">The sequence shown here is derived from an EMBL/GenBank/DDBJ whole genome shotgun (WGS) entry which is preliminary data.</text>
</comment>
<evidence type="ECO:0000256" key="2">
    <source>
        <dbReference type="SAM" id="Phobius"/>
    </source>
</evidence>
<evidence type="ECO:0000313" key="4">
    <source>
        <dbReference type="EMBL" id="MFD1177880.1"/>
    </source>
</evidence>
<feature type="transmembrane region" description="Helical" evidence="2">
    <location>
        <begin position="98"/>
        <end position="115"/>
    </location>
</feature>
<evidence type="ECO:0000259" key="3">
    <source>
        <dbReference type="Pfam" id="PF09335"/>
    </source>
</evidence>
<feature type="domain" description="VTT" evidence="3">
    <location>
        <begin position="29"/>
        <end position="155"/>
    </location>
</feature>
<feature type="transmembrane region" description="Helical" evidence="2">
    <location>
        <begin position="12"/>
        <end position="29"/>
    </location>
</feature>
<sequence length="163" mass="18306">MEMAAELLSQYGYLAIVVMLSLGIVGLPIPDETLMLFIGYLASIHMLNFCLSVFFSFVGSVTGMTVSYVIGRKLGYAIIEKYGKWIGLTPKRYEKVRVWFSKYGIWTVLFSYFIPGVRHASGYISGIGVMPFKKYLLICCIGAIIWTVVFISIGYFVGVRYLA</sequence>
<organism evidence="4 5">
    <name type="scientific">Paenibacillus puldeungensis</name>
    <dbReference type="NCBI Taxonomy" id="696536"/>
    <lineage>
        <taxon>Bacteria</taxon>
        <taxon>Bacillati</taxon>
        <taxon>Bacillota</taxon>
        <taxon>Bacilli</taxon>
        <taxon>Bacillales</taxon>
        <taxon>Paenibacillaceae</taxon>
        <taxon>Paenibacillus</taxon>
    </lineage>
</organism>
<comment type="similarity">
    <text evidence="1">Belongs to the DedA family.</text>
</comment>
<gene>
    <name evidence="4" type="ORF">ACFQ3W_16440</name>
</gene>
<dbReference type="PANTHER" id="PTHR42709">
    <property type="entry name" value="ALKALINE PHOSPHATASE LIKE PROTEIN"/>
    <property type="match status" value="1"/>
</dbReference>
<keyword evidence="2" id="KW-0472">Membrane</keyword>
<feature type="transmembrane region" description="Helical" evidence="2">
    <location>
        <begin position="135"/>
        <end position="157"/>
    </location>
</feature>
<proteinExistence type="inferred from homology"/>
<dbReference type="Pfam" id="PF09335">
    <property type="entry name" value="VTT_dom"/>
    <property type="match status" value="1"/>
</dbReference>
<dbReference type="Proteomes" id="UP001597262">
    <property type="component" value="Unassembled WGS sequence"/>
</dbReference>
<evidence type="ECO:0000313" key="5">
    <source>
        <dbReference type="Proteomes" id="UP001597262"/>
    </source>
</evidence>
<dbReference type="EMBL" id="JBHTLM010000012">
    <property type="protein sequence ID" value="MFD1177880.1"/>
    <property type="molecule type" value="Genomic_DNA"/>
</dbReference>
<dbReference type="InterPro" id="IPR032816">
    <property type="entry name" value="VTT_dom"/>
</dbReference>